<accession>A0A8G1EGY0</accession>
<name>A0A8G1EGY0_9EURY</name>
<keyword evidence="4 6" id="KW-0408">Iron</keyword>
<dbReference type="Proteomes" id="UP000826709">
    <property type="component" value="Chromosome"/>
</dbReference>
<evidence type="ECO:0000313" key="8">
    <source>
        <dbReference type="EMBL" id="QYZ79649.1"/>
    </source>
</evidence>
<dbReference type="InterPro" id="IPR034457">
    <property type="entry name" value="Organic_radical-activating"/>
</dbReference>
<dbReference type="OrthoDB" id="371936at2157"/>
<dbReference type="EMBL" id="CP037968">
    <property type="protein sequence ID" value="QYZ79649.1"/>
    <property type="molecule type" value="Genomic_DNA"/>
</dbReference>
<evidence type="ECO:0000256" key="1">
    <source>
        <dbReference type="ARBA" id="ARBA00022485"/>
    </source>
</evidence>
<dbReference type="InterPro" id="IPR006638">
    <property type="entry name" value="Elp3/MiaA/NifB-like_rSAM"/>
</dbReference>
<dbReference type="Pfam" id="PF04055">
    <property type="entry name" value="Radical_SAM"/>
    <property type="match status" value="1"/>
</dbReference>
<feature type="binding site" evidence="6">
    <location>
        <position position="72"/>
    </location>
    <ligand>
        <name>[4Fe-4S] cluster</name>
        <dbReference type="ChEBI" id="CHEBI:49883"/>
        <note>4Fe-4S-S-AdoMet</note>
    </ligand>
</feature>
<evidence type="ECO:0000256" key="4">
    <source>
        <dbReference type="ARBA" id="ARBA00023004"/>
    </source>
</evidence>
<dbReference type="GO" id="GO:0003824">
    <property type="term" value="F:catalytic activity"/>
    <property type="evidence" value="ECO:0007669"/>
    <property type="project" value="InterPro"/>
</dbReference>
<dbReference type="InterPro" id="IPR007197">
    <property type="entry name" value="rSAM"/>
</dbReference>
<dbReference type="CDD" id="cd01335">
    <property type="entry name" value="Radical_SAM"/>
    <property type="match status" value="1"/>
</dbReference>
<dbReference type="PANTHER" id="PTHR30352">
    <property type="entry name" value="PYRUVATE FORMATE-LYASE-ACTIVATING ENZYME"/>
    <property type="match status" value="1"/>
</dbReference>
<evidence type="ECO:0000256" key="2">
    <source>
        <dbReference type="ARBA" id="ARBA00022691"/>
    </source>
</evidence>
<dbReference type="GO" id="GO:0051539">
    <property type="term" value="F:4 iron, 4 sulfur cluster binding"/>
    <property type="evidence" value="ECO:0007669"/>
    <property type="project" value="UniProtKB-KW"/>
</dbReference>
<keyword evidence="1" id="KW-0004">4Fe-4S</keyword>
<keyword evidence="3 6" id="KW-0479">Metal-binding</keyword>
<reference evidence="8" key="1">
    <citation type="journal article" date="2005" name="Int. J. Syst. Evol. Microbiol.">
        <title>Methanofollis formosanus sp. nov., isolated from a fish pond.</title>
        <authorList>
            <person name="Wu S.Y."/>
            <person name="Chen S.C."/>
            <person name="Lai M.C."/>
        </authorList>
    </citation>
    <scope>NUCLEOTIDE SEQUENCE</scope>
    <source>
        <strain evidence="8">ML15</strain>
    </source>
</reference>
<dbReference type="InterPro" id="IPR058240">
    <property type="entry name" value="rSAM_sf"/>
</dbReference>
<evidence type="ECO:0000256" key="6">
    <source>
        <dbReference type="PIRSR" id="PIRSR004869-50"/>
    </source>
</evidence>
<feature type="binding site" evidence="6">
    <location>
        <position position="68"/>
    </location>
    <ligand>
        <name>[4Fe-4S] cluster</name>
        <dbReference type="ChEBI" id="CHEBI:49883"/>
        <note>4Fe-4S-S-AdoMet</note>
    </ligand>
</feature>
<keyword evidence="5 6" id="KW-0411">Iron-sulfur</keyword>
<sequence length="334" mass="37223">MKCHYCERRCDLSDERIGFCRMYSLNEGTITERFPHRWSSYQVTHIESLPFFHAYPGARTLQVGTAGCNLTCSYCSNAFVARTDPATVELFHVSPERLVQIAEETGCHTIVFGVNEPTVSVPSLLDLAAQAHTRGIPIGCLTNGYMTEESAHTIAEHLSFVNVSLKSLSSAFYQKHAGVESVDPVLRTIGILAEHCHVEVTTPIVQGENDHEIKEIARFIAGIDPSIPWHVFRLLPEHRMAGERAPDIRHIDALLEPAREMLPYVYFSNFVGSNRLNTVCPACGRTVVERINPGGCGGKIVRSLLEDGRCPFCGETIPIHGERVMWDSMEVDDR</sequence>
<dbReference type="SMART" id="SM00729">
    <property type="entry name" value="Elp3"/>
    <property type="match status" value="1"/>
</dbReference>
<organism evidence="8 9">
    <name type="scientific">Methanofollis formosanus</name>
    <dbReference type="NCBI Taxonomy" id="299308"/>
    <lineage>
        <taxon>Archaea</taxon>
        <taxon>Methanobacteriati</taxon>
        <taxon>Methanobacteriota</taxon>
        <taxon>Stenosarchaea group</taxon>
        <taxon>Methanomicrobia</taxon>
        <taxon>Methanomicrobiales</taxon>
        <taxon>Methanomicrobiaceae</taxon>
        <taxon>Methanofollis</taxon>
    </lineage>
</organism>
<dbReference type="SFLD" id="SFLDG01067">
    <property type="entry name" value="SPASM/twitch_domain_containing"/>
    <property type="match status" value="1"/>
</dbReference>
<dbReference type="Gene3D" id="3.20.20.70">
    <property type="entry name" value="Aldolase class I"/>
    <property type="match status" value="1"/>
</dbReference>
<dbReference type="RefSeq" id="WP_220680958.1">
    <property type="nucleotide sequence ID" value="NZ_CP037968.1"/>
</dbReference>
<dbReference type="InterPro" id="IPR027596">
    <property type="entry name" value="AmmeMemoSam_rS"/>
</dbReference>
<dbReference type="PIRSF" id="PIRSF004869">
    <property type="entry name" value="PflX_prd"/>
    <property type="match status" value="1"/>
</dbReference>
<protein>
    <submittedName>
        <fullName evidence="8">Radical SAM protein</fullName>
    </submittedName>
</protein>
<dbReference type="PROSITE" id="PS51918">
    <property type="entry name" value="RADICAL_SAM"/>
    <property type="match status" value="1"/>
</dbReference>
<evidence type="ECO:0000313" key="9">
    <source>
        <dbReference type="Proteomes" id="UP000826709"/>
    </source>
</evidence>
<dbReference type="InterPro" id="IPR013785">
    <property type="entry name" value="Aldolase_TIM"/>
</dbReference>
<dbReference type="GO" id="GO:0046872">
    <property type="term" value="F:metal ion binding"/>
    <property type="evidence" value="ECO:0007669"/>
    <property type="project" value="UniProtKB-KW"/>
</dbReference>
<dbReference type="InterPro" id="IPR016431">
    <property type="entry name" value="Pyrv-formate_lyase-activ_prd"/>
</dbReference>
<keyword evidence="9" id="KW-1185">Reference proteome</keyword>
<evidence type="ECO:0000256" key="5">
    <source>
        <dbReference type="ARBA" id="ARBA00023014"/>
    </source>
</evidence>
<evidence type="ECO:0000256" key="3">
    <source>
        <dbReference type="ARBA" id="ARBA00022723"/>
    </source>
</evidence>
<evidence type="ECO:0000259" key="7">
    <source>
        <dbReference type="PROSITE" id="PS51918"/>
    </source>
</evidence>
<dbReference type="SFLD" id="SFLDG01101">
    <property type="entry name" value="Uncharacterised_Radical_SAM_Su"/>
    <property type="match status" value="1"/>
</dbReference>
<reference evidence="8" key="2">
    <citation type="submission" date="2019-03" db="EMBL/GenBank/DDBJ databases">
        <authorList>
            <person name="Chen S.-C."/>
            <person name="Wu S.-Y."/>
            <person name="Lai M.-C."/>
        </authorList>
    </citation>
    <scope>NUCLEOTIDE SEQUENCE</scope>
    <source>
        <strain evidence="8">ML15</strain>
    </source>
</reference>
<comment type="cofactor">
    <cofactor evidence="6">
        <name>[4Fe-4S] cluster</name>
        <dbReference type="ChEBI" id="CHEBI:49883"/>
    </cofactor>
    <text evidence="6">Binds 1 [4Fe-4S] cluster. The cluster is coordinated with 3 cysteines and an exchangeable S-adenosyl-L-methionine.</text>
</comment>
<feature type="domain" description="Radical SAM core" evidence="7">
    <location>
        <begin position="53"/>
        <end position="273"/>
    </location>
</feature>
<dbReference type="KEGG" id="mfk:E2N92_09505"/>
<keyword evidence="2 6" id="KW-0949">S-adenosyl-L-methionine</keyword>
<proteinExistence type="predicted"/>
<gene>
    <name evidence="8" type="ORF">E2N92_09505</name>
</gene>
<feature type="binding site" evidence="6">
    <location>
        <position position="75"/>
    </location>
    <ligand>
        <name>[4Fe-4S] cluster</name>
        <dbReference type="ChEBI" id="CHEBI:49883"/>
        <note>4Fe-4S-S-AdoMet</note>
    </ligand>
</feature>
<dbReference type="SFLD" id="SFLDS00029">
    <property type="entry name" value="Radical_SAM"/>
    <property type="match status" value="1"/>
</dbReference>
<dbReference type="AlphaFoldDB" id="A0A8G1EGY0"/>
<dbReference type="PANTHER" id="PTHR30352:SF5">
    <property type="entry name" value="PYRUVATE FORMATE-LYASE 1-ACTIVATING ENZYME"/>
    <property type="match status" value="1"/>
</dbReference>
<dbReference type="SUPFAM" id="SSF102114">
    <property type="entry name" value="Radical SAM enzymes"/>
    <property type="match status" value="1"/>
</dbReference>